<sequence length="137" mass="15911">MQSKHTRYWILFICFTTLFGIGTWLVELMEGSKIHTTEHIDFGLVLILYGGIGGSVVFGIFMLPLTFTMQRYFNNMLIKMMVYLTVGYFMGRLIFRLSFQDEHVQYYNLSELSSVLVFMGAGLVYALVDNYTTHKKE</sequence>
<reference evidence="2 3" key="1">
    <citation type="submission" date="2019-11" db="EMBL/GenBank/DDBJ databases">
        <authorList>
            <person name="Li J."/>
        </authorList>
    </citation>
    <scope>NUCLEOTIDE SEQUENCE [LARGE SCALE GENOMIC DNA]</scope>
    <source>
        <strain evidence="2 3">J4</strain>
    </source>
</reference>
<dbReference type="OrthoDB" id="2969194at2"/>
<proteinExistence type="predicted"/>
<comment type="caution">
    <text evidence="2">The sequence shown here is derived from an EMBL/GenBank/DDBJ whole genome shotgun (WGS) entry which is preliminary data.</text>
</comment>
<keyword evidence="3" id="KW-1185">Reference proteome</keyword>
<dbReference type="EMBL" id="WJNH01000003">
    <property type="protein sequence ID" value="MRG86044.1"/>
    <property type="molecule type" value="Genomic_DNA"/>
</dbReference>
<dbReference type="Proteomes" id="UP000480185">
    <property type="component" value="Unassembled WGS sequence"/>
</dbReference>
<protein>
    <submittedName>
        <fullName evidence="2">Uncharacterized protein</fullName>
    </submittedName>
</protein>
<keyword evidence="1" id="KW-0472">Membrane</keyword>
<evidence type="ECO:0000313" key="2">
    <source>
        <dbReference type="EMBL" id="MRG86044.1"/>
    </source>
</evidence>
<feature type="transmembrane region" description="Helical" evidence="1">
    <location>
        <begin position="7"/>
        <end position="26"/>
    </location>
</feature>
<keyword evidence="1" id="KW-0812">Transmembrane</keyword>
<feature type="transmembrane region" description="Helical" evidence="1">
    <location>
        <begin position="77"/>
        <end position="95"/>
    </location>
</feature>
<organism evidence="2 3">
    <name type="scientific">Salinibacillus xinjiangensis</name>
    <dbReference type="NCBI Taxonomy" id="1229268"/>
    <lineage>
        <taxon>Bacteria</taxon>
        <taxon>Bacillati</taxon>
        <taxon>Bacillota</taxon>
        <taxon>Bacilli</taxon>
        <taxon>Bacillales</taxon>
        <taxon>Bacillaceae</taxon>
        <taxon>Salinibacillus</taxon>
    </lineage>
</organism>
<evidence type="ECO:0000313" key="3">
    <source>
        <dbReference type="Proteomes" id="UP000480185"/>
    </source>
</evidence>
<evidence type="ECO:0000256" key="1">
    <source>
        <dbReference type="SAM" id="Phobius"/>
    </source>
</evidence>
<dbReference type="RefSeq" id="WP_153727964.1">
    <property type="nucleotide sequence ID" value="NZ_WJNH01000003.1"/>
</dbReference>
<feature type="transmembrane region" description="Helical" evidence="1">
    <location>
        <begin position="46"/>
        <end position="65"/>
    </location>
</feature>
<name>A0A6G1X504_9BACI</name>
<dbReference type="AlphaFoldDB" id="A0A6G1X504"/>
<gene>
    <name evidence="2" type="ORF">GH754_06850</name>
</gene>
<feature type="transmembrane region" description="Helical" evidence="1">
    <location>
        <begin position="107"/>
        <end position="128"/>
    </location>
</feature>
<accession>A0A6G1X504</accession>
<keyword evidence="1" id="KW-1133">Transmembrane helix</keyword>